<evidence type="ECO:0000256" key="2">
    <source>
        <dbReference type="ARBA" id="ARBA00008814"/>
    </source>
</evidence>
<dbReference type="Gene3D" id="3.40.50.1980">
    <property type="entry name" value="Nitrogenase molybdenum iron protein domain"/>
    <property type="match status" value="2"/>
</dbReference>
<keyword evidence="3" id="KW-0813">Transport</keyword>
<dbReference type="GO" id="GO:0030288">
    <property type="term" value="C:outer membrane-bounded periplasmic space"/>
    <property type="evidence" value="ECO:0007669"/>
    <property type="project" value="TreeGrafter"/>
</dbReference>
<dbReference type="InterPro" id="IPR002491">
    <property type="entry name" value="ABC_transptr_periplasmic_BD"/>
</dbReference>
<evidence type="ECO:0000256" key="6">
    <source>
        <dbReference type="SAM" id="SignalP"/>
    </source>
</evidence>
<gene>
    <name evidence="8" type="ORF">P0Y65_09245</name>
</gene>
<evidence type="ECO:0000313" key="8">
    <source>
        <dbReference type="EMBL" id="WEK06406.1"/>
    </source>
</evidence>
<feature type="signal peptide" evidence="6">
    <location>
        <begin position="1"/>
        <end position="23"/>
    </location>
</feature>
<dbReference type="PANTHER" id="PTHR30532:SF24">
    <property type="entry name" value="FERRIC ENTEROBACTIN-BINDING PERIPLASMIC PROTEIN FEPB"/>
    <property type="match status" value="1"/>
</dbReference>
<dbReference type="InterPro" id="IPR051313">
    <property type="entry name" value="Bact_iron-sidero_bind"/>
</dbReference>
<comment type="subcellular location">
    <subcellularLocation>
        <location evidence="1">Cell envelope</location>
    </subcellularLocation>
</comment>
<proteinExistence type="inferred from homology"/>
<organism evidence="8 9">
    <name type="scientific">Candidatus Devosia phytovorans</name>
    <dbReference type="NCBI Taxonomy" id="3121372"/>
    <lineage>
        <taxon>Bacteria</taxon>
        <taxon>Pseudomonadati</taxon>
        <taxon>Pseudomonadota</taxon>
        <taxon>Alphaproteobacteria</taxon>
        <taxon>Hyphomicrobiales</taxon>
        <taxon>Devosiaceae</taxon>
        <taxon>Devosia</taxon>
    </lineage>
</organism>
<evidence type="ECO:0000256" key="4">
    <source>
        <dbReference type="ARBA" id="ARBA00022496"/>
    </source>
</evidence>
<dbReference type="GO" id="GO:1901678">
    <property type="term" value="P:iron coordination entity transport"/>
    <property type="evidence" value="ECO:0007669"/>
    <property type="project" value="UniProtKB-ARBA"/>
</dbReference>
<name>A0AAJ5VYL8_9HYPH</name>
<reference evidence="8" key="1">
    <citation type="submission" date="2023-03" db="EMBL/GenBank/DDBJ databases">
        <title>Andean soil-derived lignocellulolytic bacterial consortium as a source of novel taxa and putative plastic-active enzymes.</title>
        <authorList>
            <person name="Diaz-Garcia L."/>
            <person name="Chuvochina M."/>
            <person name="Feuerriegel G."/>
            <person name="Bunk B."/>
            <person name="Sproer C."/>
            <person name="Streit W.R."/>
            <person name="Rodriguez L.M."/>
            <person name="Overmann J."/>
            <person name="Jimenez D.J."/>
        </authorList>
    </citation>
    <scope>NUCLEOTIDE SEQUENCE</scope>
    <source>
        <strain evidence="8">MAG 4196</strain>
    </source>
</reference>
<evidence type="ECO:0000256" key="5">
    <source>
        <dbReference type="ARBA" id="ARBA00022729"/>
    </source>
</evidence>
<dbReference type="Pfam" id="PF01497">
    <property type="entry name" value="Peripla_BP_2"/>
    <property type="match status" value="1"/>
</dbReference>
<evidence type="ECO:0000259" key="7">
    <source>
        <dbReference type="PROSITE" id="PS50983"/>
    </source>
</evidence>
<keyword evidence="5 6" id="KW-0732">Signal</keyword>
<keyword evidence="4" id="KW-0408">Iron</keyword>
<evidence type="ECO:0000256" key="1">
    <source>
        <dbReference type="ARBA" id="ARBA00004196"/>
    </source>
</evidence>
<dbReference type="AlphaFoldDB" id="A0AAJ5VYL8"/>
<dbReference type="SUPFAM" id="SSF53807">
    <property type="entry name" value="Helical backbone' metal receptor"/>
    <property type="match status" value="1"/>
</dbReference>
<keyword evidence="4" id="KW-0410">Iron transport</keyword>
<comment type="similarity">
    <text evidence="2">Belongs to the bacterial solute-binding protein 8 family.</text>
</comment>
<dbReference type="PANTHER" id="PTHR30532">
    <property type="entry name" value="IRON III DICITRATE-BINDING PERIPLASMIC PROTEIN"/>
    <property type="match status" value="1"/>
</dbReference>
<dbReference type="PROSITE" id="PS50983">
    <property type="entry name" value="FE_B12_PBP"/>
    <property type="match status" value="1"/>
</dbReference>
<keyword evidence="4" id="KW-0406">Ion transport</keyword>
<accession>A0AAJ5VYL8</accession>
<feature type="domain" description="Fe/B12 periplasmic-binding" evidence="7">
    <location>
        <begin position="43"/>
        <end position="317"/>
    </location>
</feature>
<protein>
    <submittedName>
        <fullName evidence="8">ABC transporter substrate-binding protein</fullName>
    </submittedName>
</protein>
<evidence type="ECO:0000313" key="9">
    <source>
        <dbReference type="Proteomes" id="UP001217476"/>
    </source>
</evidence>
<sequence>MFLKSLLSVSVAALALAPAFAQAEPWSYTDATGQTVTLDAIPQRIIMHQDAAAGLIPLGIRPVGIYADGAISEVKALEGLDLSGIEIVGQSWSEVDIEKVAALQPDLIIAEWWDRNADWSGGEIATQMAEIAPVTGPAAGDSIIAMIEDYEALAVSLGADLTEPSIAEAKAAFATSLAAFKAATGAKPGLIAEAVYTGADAIYVADPAGAAELLDLQSWGLDIVTPSGVDAAGNNYFETVSWENADKYPADLIMVDNRLSSTLELALMQPTWETLPAVAAGAVTEWPAFWLRNYAAYAGALDKLTDAVNAADEDLVP</sequence>
<evidence type="ECO:0000256" key="3">
    <source>
        <dbReference type="ARBA" id="ARBA00022448"/>
    </source>
</evidence>
<dbReference type="Proteomes" id="UP001217476">
    <property type="component" value="Chromosome"/>
</dbReference>
<feature type="chain" id="PRO_5042548891" evidence="6">
    <location>
        <begin position="24"/>
        <end position="317"/>
    </location>
</feature>
<dbReference type="EMBL" id="CP119312">
    <property type="protein sequence ID" value="WEK06406.1"/>
    <property type="molecule type" value="Genomic_DNA"/>
</dbReference>